<protein>
    <submittedName>
        <fullName evidence="1">Uncharacterized protein</fullName>
    </submittedName>
</protein>
<evidence type="ECO:0000313" key="1">
    <source>
        <dbReference type="EMBL" id="TGK91320.1"/>
    </source>
</evidence>
<name>A0A2M9Y395_9LEPT</name>
<dbReference type="OrthoDB" id="341049at2"/>
<dbReference type="RefSeq" id="WP_100790401.1">
    <property type="nucleotide sequence ID" value="NZ_NPDQ01000003.1"/>
</dbReference>
<reference evidence="1" key="1">
    <citation type="journal article" date="2019" name="PLoS Negl. Trop. Dis.">
        <title>Revisiting the worldwide diversity of Leptospira species in the environment.</title>
        <authorList>
            <person name="Vincent A.T."/>
            <person name="Schiettekatte O."/>
            <person name="Bourhy P."/>
            <person name="Veyrier F.J."/>
            <person name="Picardeau M."/>
        </authorList>
    </citation>
    <scope>NUCLEOTIDE SEQUENCE [LARGE SCALE GENOMIC DNA]</scope>
    <source>
        <strain evidence="1">201800277</strain>
    </source>
</reference>
<evidence type="ECO:0000313" key="2">
    <source>
        <dbReference type="Proteomes" id="UP000297891"/>
    </source>
</evidence>
<gene>
    <name evidence="1" type="ORF">EHQ30_13910</name>
</gene>
<dbReference type="AlphaFoldDB" id="A0A2M9Y395"/>
<organism evidence="1 2">
    <name type="scientific">Leptospira brenneri</name>
    <dbReference type="NCBI Taxonomy" id="2023182"/>
    <lineage>
        <taxon>Bacteria</taxon>
        <taxon>Pseudomonadati</taxon>
        <taxon>Spirochaetota</taxon>
        <taxon>Spirochaetia</taxon>
        <taxon>Leptospirales</taxon>
        <taxon>Leptospiraceae</taxon>
        <taxon>Leptospira</taxon>
    </lineage>
</organism>
<accession>A0A2M9Y395</accession>
<dbReference type="Proteomes" id="UP000297891">
    <property type="component" value="Unassembled WGS sequence"/>
</dbReference>
<dbReference type="EMBL" id="RQFP01000014">
    <property type="protein sequence ID" value="TGK91320.1"/>
    <property type="molecule type" value="Genomic_DNA"/>
</dbReference>
<sequence length="109" mass="12808">MKIRRFWKSGFILLLAVFINLNLVDDRFVSPLEDLDFQYQSYEIEETTRVLITSSKVSNKVLKLVPMPRELSQLKVSVLRWSTISTEPVFFSEIPILFHFLYLPPPFLA</sequence>
<comment type="caution">
    <text evidence="1">The sequence shown here is derived from an EMBL/GenBank/DDBJ whole genome shotgun (WGS) entry which is preliminary data.</text>
</comment>
<proteinExistence type="predicted"/>
<keyword evidence="2" id="KW-1185">Reference proteome</keyword>